<comment type="caution">
    <text evidence="3">The sequence shown here is derived from an EMBL/GenBank/DDBJ whole genome shotgun (WGS) entry which is preliminary data.</text>
</comment>
<evidence type="ECO:0000259" key="1">
    <source>
        <dbReference type="Pfam" id="PF03413"/>
    </source>
</evidence>
<dbReference type="RefSeq" id="WP_025907365.1">
    <property type="nucleotide sequence ID" value="NZ_KQ758649.1"/>
</dbReference>
<feature type="domain" description="PepSY" evidence="1">
    <location>
        <begin position="97"/>
        <end position="156"/>
    </location>
</feature>
<dbReference type="InterPro" id="IPR041401">
    <property type="entry name" value="TseB-like_dom"/>
</dbReference>
<dbReference type="Pfam" id="PF03413">
    <property type="entry name" value="PepSY"/>
    <property type="match status" value="1"/>
</dbReference>
<dbReference type="Proteomes" id="UP000053681">
    <property type="component" value="Unassembled WGS sequence"/>
</dbReference>
<organism evidence="3 4">
    <name type="scientific">Priestia veravalensis</name>
    <dbReference type="NCBI Taxonomy" id="1414648"/>
    <lineage>
        <taxon>Bacteria</taxon>
        <taxon>Bacillati</taxon>
        <taxon>Bacillota</taxon>
        <taxon>Bacilli</taxon>
        <taxon>Bacillales</taxon>
        <taxon>Bacillaceae</taxon>
        <taxon>Priestia</taxon>
    </lineage>
</organism>
<dbReference type="InterPro" id="IPR025711">
    <property type="entry name" value="PepSY"/>
</dbReference>
<evidence type="ECO:0000313" key="3">
    <source>
        <dbReference type="EMBL" id="KSU87877.1"/>
    </source>
</evidence>
<feature type="domain" description="Cell wall elongation regulator TseB-like" evidence="2">
    <location>
        <begin position="37"/>
        <end position="81"/>
    </location>
</feature>
<dbReference type="EMBL" id="LNQP01000033">
    <property type="protein sequence ID" value="KSU87877.1"/>
    <property type="molecule type" value="Genomic_DNA"/>
</dbReference>
<gene>
    <name evidence="3" type="ORF">AS180_10730</name>
</gene>
<dbReference type="Gene3D" id="3.10.450.40">
    <property type="match status" value="2"/>
</dbReference>
<dbReference type="SUPFAM" id="SSF54403">
    <property type="entry name" value="Cystatin/monellin"/>
    <property type="match status" value="2"/>
</dbReference>
<dbReference type="InterPro" id="IPR046350">
    <property type="entry name" value="Cystatin_sf"/>
</dbReference>
<dbReference type="AlphaFoldDB" id="A0A0V8JLD6"/>
<sequence>MKKWFIGIVVVVCLVAGWQTHSIYKAAVNDVQADEKKASAKAKEDFNLKSVTSTQAYFGDHTFYVVEGTNNKNEDVIAWVPKSQKQKAVLKKVADGITKEQAIEIVQRDRDPKEIKSVRLGIENEKPLWEVTYIDQEEKHLTYYYLDFTSGEFMKRYSLTKPE</sequence>
<protein>
    <recommendedName>
        <fullName evidence="5">DUF5590 domain-containing protein</fullName>
    </recommendedName>
</protein>
<dbReference type="GeneID" id="93681803"/>
<accession>A0A0V8JLD6</accession>
<dbReference type="Pfam" id="PF17881">
    <property type="entry name" value="TseB"/>
    <property type="match status" value="1"/>
</dbReference>
<evidence type="ECO:0000313" key="4">
    <source>
        <dbReference type="Proteomes" id="UP000053681"/>
    </source>
</evidence>
<name>A0A0V8JLD6_9BACI</name>
<proteinExistence type="predicted"/>
<reference evidence="3 4" key="1">
    <citation type="submission" date="2015-11" db="EMBL/GenBank/DDBJ databases">
        <title>Bacillus caseinolyticus sp nov.</title>
        <authorList>
            <person name="Dastager S.G."/>
            <person name="Mawlankar R."/>
        </authorList>
    </citation>
    <scope>NUCLEOTIDE SEQUENCE [LARGE SCALE GENOMIC DNA]</scope>
    <source>
        <strain evidence="3 4">SGD-V-76</strain>
    </source>
</reference>
<keyword evidence="4" id="KW-1185">Reference proteome</keyword>
<evidence type="ECO:0008006" key="5">
    <source>
        <dbReference type="Google" id="ProtNLM"/>
    </source>
</evidence>
<evidence type="ECO:0000259" key="2">
    <source>
        <dbReference type="Pfam" id="PF17881"/>
    </source>
</evidence>